<dbReference type="RefSeq" id="XP_035827323.1">
    <property type="nucleotide sequence ID" value="XM_035971430.1"/>
</dbReference>
<evidence type="ECO:0000256" key="2">
    <source>
        <dbReference type="ARBA" id="ARBA00004496"/>
    </source>
</evidence>
<comment type="cofactor">
    <cofactor evidence="1 13">
        <name>Mg(2+)</name>
        <dbReference type="ChEBI" id="CHEBI:18420"/>
    </cofactor>
</comment>
<evidence type="ECO:0000256" key="4">
    <source>
        <dbReference type="ARBA" id="ARBA00008391"/>
    </source>
</evidence>
<dbReference type="Gene3D" id="3.40.50.2020">
    <property type="match status" value="1"/>
</dbReference>
<evidence type="ECO:0000313" key="16">
    <source>
        <dbReference type="RefSeq" id="XP_035827323.1"/>
    </source>
</evidence>
<keyword evidence="11 13" id="KW-0547">Nucleotide-binding</keyword>
<dbReference type="EC" id="2.4.2.8" evidence="5 13"/>
<feature type="domain" description="Phosphoribosyltransferase" evidence="14">
    <location>
        <begin position="88"/>
        <end position="239"/>
    </location>
</feature>
<reference evidence="16" key="1">
    <citation type="submission" date="2025-08" db="UniProtKB">
        <authorList>
            <consortium name="RefSeq"/>
        </authorList>
    </citation>
    <scope>IDENTIFICATION</scope>
</reference>
<dbReference type="Proteomes" id="UP000694888">
    <property type="component" value="Unplaced"/>
</dbReference>
<comment type="pathway">
    <text evidence="3 13">Purine metabolism; IMP biosynthesis via salvage pathway; IMP from hypoxanthine: step 1/1.</text>
</comment>
<dbReference type="NCBIfam" id="TIGR01203">
    <property type="entry name" value="HGPRTase"/>
    <property type="match status" value="1"/>
</dbReference>
<evidence type="ECO:0000313" key="15">
    <source>
        <dbReference type="Proteomes" id="UP000694888"/>
    </source>
</evidence>
<proteinExistence type="inferred from homology"/>
<name>A0ABM1VY30_APLCA</name>
<comment type="catalytic activity">
    <reaction evidence="13">
        <text>IMP + diphosphate = hypoxanthine + 5-phospho-alpha-D-ribose 1-diphosphate</text>
        <dbReference type="Rhea" id="RHEA:17973"/>
        <dbReference type="ChEBI" id="CHEBI:17368"/>
        <dbReference type="ChEBI" id="CHEBI:33019"/>
        <dbReference type="ChEBI" id="CHEBI:58017"/>
        <dbReference type="ChEBI" id="CHEBI:58053"/>
        <dbReference type="EC" id="2.4.2.8"/>
    </reaction>
</comment>
<evidence type="ECO:0000259" key="14">
    <source>
        <dbReference type="Pfam" id="PF00156"/>
    </source>
</evidence>
<dbReference type="InterPro" id="IPR000836">
    <property type="entry name" value="PRTase_dom"/>
</dbReference>
<gene>
    <name evidence="16" type="primary">LOC101861379</name>
</gene>
<evidence type="ECO:0000256" key="7">
    <source>
        <dbReference type="ARBA" id="ARBA00022676"/>
    </source>
</evidence>
<keyword evidence="10 13" id="KW-0660">Purine salvage</keyword>
<evidence type="ECO:0000256" key="9">
    <source>
        <dbReference type="ARBA" id="ARBA00022723"/>
    </source>
</evidence>
<dbReference type="GO" id="GO:0016757">
    <property type="term" value="F:glycosyltransferase activity"/>
    <property type="evidence" value="ECO:0007669"/>
    <property type="project" value="UniProtKB-KW"/>
</dbReference>
<protein>
    <recommendedName>
        <fullName evidence="5 13">Hypoxanthine phosphoribosyltransferase</fullName>
        <ecNumber evidence="5 13">2.4.2.8</ecNumber>
    </recommendedName>
</protein>
<dbReference type="CDD" id="cd06223">
    <property type="entry name" value="PRTases_typeI"/>
    <property type="match status" value="1"/>
</dbReference>
<sequence length="265" mass="30087">MTSPQSFIKVHSHLSGILRTRWKAQKLFSWISSVHESSFLTPNITRFNQYSIKISDDDQGYSLDQFCIPKHYENDLSHVLIPEGLIHDRTERLARDIISDFGTDAIVGLCVLKGGYKFFTDLCNKMQLLNRNSDQSVPMSVDFIRIKSYVNEKSSGDIEVIGCDNLDGLKGKNVLIVEDIIDTGKTMQHLLELLKKVEPKSIKVASLLVKRTPLSVGYKPDYIGFEVPDVFLVGYALDFNEYFRDLGHICVINKNGKTKYSVTEK</sequence>
<keyword evidence="8 13" id="KW-0808">Transferase</keyword>
<keyword evidence="6 13" id="KW-0963">Cytoplasm</keyword>
<dbReference type="Pfam" id="PF00156">
    <property type="entry name" value="Pribosyltran"/>
    <property type="match status" value="1"/>
</dbReference>
<keyword evidence="15" id="KW-1185">Reference proteome</keyword>
<dbReference type="InterPro" id="IPR029057">
    <property type="entry name" value="PRTase-like"/>
</dbReference>
<dbReference type="InterPro" id="IPR005904">
    <property type="entry name" value="Hxn_phspho_trans"/>
</dbReference>
<keyword evidence="7 13" id="KW-0328">Glycosyltransferase</keyword>
<evidence type="ECO:0000256" key="5">
    <source>
        <dbReference type="ARBA" id="ARBA00011895"/>
    </source>
</evidence>
<keyword evidence="12 13" id="KW-0460">Magnesium</keyword>
<accession>A0ABM1VY30</accession>
<comment type="subcellular location">
    <subcellularLocation>
        <location evidence="2 13">Cytoplasm</location>
    </subcellularLocation>
</comment>
<dbReference type="PANTHER" id="PTHR43340:SF1">
    <property type="entry name" value="HYPOXANTHINE PHOSPHORIBOSYLTRANSFERASE"/>
    <property type="match status" value="1"/>
</dbReference>
<evidence type="ECO:0000256" key="10">
    <source>
        <dbReference type="ARBA" id="ARBA00022726"/>
    </source>
</evidence>
<evidence type="ECO:0000256" key="13">
    <source>
        <dbReference type="RuleBase" id="RU364099"/>
    </source>
</evidence>
<dbReference type="GeneID" id="101861379"/>
<evidence type="ECO:0000256" key="3">
    <source>
        <dbReference type="ARBA" id="ARBA00004669"/>
    </source>
</evidence>
<evidence type="ECO:0000256" key="11">
    <source>
        <dbReference type="ARBA" id="ARBA00022741"/>
    </source>
</evidence>
<keyword evidence="9 13" id="KW-0479">Metal-binding</keyword>
<dbReference type="PANTHER" id="PTHR43340">
    <property type="entry name" value="HYPOXANTHINE-GUANINE PHOSPHORIBOSYLTRANSFERASE"/>
    <property type="match status" value="1"/>
</dbReference>
<evidence type="ECO:0000256" key="6">
    <source>
        <dbReference type="ARBA" id="ARBA00022490"/>
    </source>
</evidence>
<comment type="similarity">
    <text evidence="4 13">Belongs to the purine/pyrimidine phosphoribosyltransferase family.</text>
</comment>
<evidence type="ECO:0000256" key="1">
    <source>
        <dbReference type="ARBA" id="ARBA00001946"/>
    </source>
</evidence>
<evidence type="ECO:0000256" key="8">
    <source>
        <dbReference type="ARBA" id="ARBA00022679"/>
    </source>
</evidence>
<dbReference type="InterPro" id="IPR050408">
    <property type="entry name" value="HGPRT"/>
</dbReference>
<evidence type="ECO:0000256" key="12">
    <source>
        <dbReference type="ARBA" id="ARBA00022842"/>
    </source>
</evidence>
<dbReference type="SUPFAM" id="SSF53271">
    <property type="entry name" value="PRTase-like"/>
    <property type="match status" value="1"/>
</dbReference>
<organism evidence="15 16">
    <name type="scientific">Aplysia californica</name>
    <name type="common">California sea hare</name>
    <dbReference type="NCBI Taxonomy" id="6500"/>
    <lineage>
        <taxon>Eukaryota</taxon>
        <taxon>Metazoa</taxon>
        <taxon>Spiralia</taxon>
        <taxon>Lophotrochozoa</taxon>
        <taxon>Mollusca</taxon>
        <taxon>Gastropoda</taxon>
        <taxon>Heterobranchia</taxon>
        <taxon>Euthyneura</taxon>
        <taxon>Tectipleura</taxon>
        <taxon>Aplysiida</taxon>
        <taxon>Aplysioidea</taxon>
        <taxon>Aplysiidae</taxon>
        <taxon>Aplysia</taxon>
    </lineage>
</organism>